<dbReference type="InParanoid" id="A0A1V8TL95"/>
<organism evidence="2 3">
    <name type="scientific">Cryoendolithus antarcticus</name>
    <dbReference type="NCBI Taxonomy" id="1507870"/>
    <lineage>
        <taxon>Eukaryota</taxon>
        <taxon>Fungi</taxon>
        <taxon>Dikarya</taxon>
        <taxon>Ascomycota</taxon>
        <taxon>Pezizomycotina</taxon>
        <taxon>Dothideomycetes</taxon>
        <taxon>Dothideomycetidae</taxon>
        <taxon>Cladosporiales</taxon>
        <taxon>Cladosporiaceae</taxon>
        <taxon>Cryoendolithus</taxon>
    </lineage>
</organism>
<feature type="region of interest" description="Disordered" evidence="1">
    <location>
        <begin position="527"/>
        <end position="565"/>
    </location>
</feature>
<comment type="caution">
    <text evidence="2">The sequence shown here is derived from an EMBL/GenBank/DDBJ whole genome shotgun (WGS) entry which is preliminary data.</text>
</comment>
<name>A0A1V8TL95_9PEZI</name>
<gene>
    <name evidence="2" type="ORF">B0A48_02647</name>
</gene>
<protein>
    <submittedName>
        <fullName evidence="2">Uncharacterized protein</fullName>
    </submittedName>
</protein>
<feature type="compositionally biased region" description="Pro residues" evidence="1">
    <location>
        <begin position="416"/>
        <end position="427"/>
    </location>
</feature>
<feature type="compositionally biased region" description="Basic and acidic residues" evidence="1">
    <location>
        <begin position="343"/>
        <end position="353"/>
    </location>
</feature>
<feature type="compositionally biased region" description="Pro residues" evidence="1">
    <location>
        <begin position="450"/>
        <end position="461"/>
    </location>
</feature>
<dbReference type="Proteomes" id="UP000192596">
    <property type="component" value="Unassembled WGS sequence"/>
</dbReference>
<feature type="compositionally biased region" description="Basic and acidic residues" evidence="1">
    <location>
        <begin position="552"/>
        <end position="565"/>
    </location>
</feature>
<feature type="compositionally biased region" description="Low complexity" evidence="1">
    <location>
        <begin position="100"/>
        <end position="115"/>
    </location>
</feature>
<evidence type="ECO:0000313" key="2">
    <source>
        <dbReference type="EMBL" id="OQO12008.1"/>
    </source>
</evidence>
<dbReference type="AlphaFoldDB" id="A0A1V8TL95"/>
<evidence type="ECO:0000256" key="1">
    <source>
        <dbReference type="SAM" id="MobiDB-lite"/>
    </source>
</evidence>
<proteinExistence type="predicted"/>
<reference evidence="3" key="1">
    <citation type="submission" date="2017-03" db="EMBL/GenBank/DDBJ databases">
        <title>Genomes of endolithic fungi from Antarctica.</title>
        <authorList>
            <person name="Coleine C."/>
            <person name="Masonjones S."/>
            <person name="Stajich J.E."/>
        </authorList>
    </citation>
    <scope>NUCLEOTIDE SEQUENCE [LARGE SCALE GENOMIC DNA]</scope>
    <source>
        <strain evidence="3">CCFEE 5527</strain>
    </source>
</reference>
<feature type="region of interest" description="Disordered" evidence="1">
    <location>
        <begin position="305"/>
        <end position="507"/>
    </location>
</feature>
<feature type="compositionally biased region" description="Polar residues" evidence="1">
    <location>
        <begin position="396"/>
        <end position="414"/>
    </location>
</feature>
<dbReference type="EMBL" id="NAJO01000005">
    <property type="protein sequence ID" value="OQO12008.1"/>
    <property type="molecule type" value="Genomic_DNA"/>
</dbReference>
<evidence type="ECO:0000313" key="3">
    <source>
        <dbReference type="Proteomes" id="UP000192596"/>
    </source>
</evidence>
<accession>A0A1V8TL95</accession>
<feature type="region of interest" description="Disordered" evidence="1">
    <location>
        <begin position="92"/>
        <end position="161"/>
    </location>
</feature>
<sequence>MSGRRIRSHLWVILSRYYGIDVHLGWAQQARAGYAAQAVELREDETSILDAAIIGWAGDLRDMAVECNLRISRTPVDPSIVESVEVVQSTLHGPDGRQIAETGSGATAAATANASVREGAGPFQRMGPQPYDNRDPRQQPNTSEAPGPPPDVPPDGLHPQVWRSPILSETDFASYLRGLLYNPAGHEPPTHTAGSELISTVPQLPAGQYYYYNSGLSIDPPQLQSPIGQHSHYPMLLHAGHESAMEPHKSQRNFQVNIARVSQIQPPEPPSTTPLIDLTIDNAPAAAPQAEIAESHPLARTREVQEDNVPIPPVDTIEPPTAAPSTETQPDSPERTAPASGSVDRRPDGEFKSLGDPVIGPPKASYAQESAVRSTVDRLADVKLPPRGTFPPWEPPQQSRAPPQIPTPVSQVSTAMPPPQLSVPPPQAATATPASQSLALPQQGTVPTQNPMPPPPVPVSRPLPASDPALPGPGPSTRPHDFPRLDSSATKPPQETIRPGSYRDPATEKLQDLANAAEIDWVVNEAVPGYSVPPTPGLEGPGVRGLQSQSRNEAEGSERREEAER</sequence>
<feature type="compositionally biased region" description="Low complexity" evidence="1">
    <location>
        <begin position="428"/>
        <end position="440"/>
    </location>
</feature>
<keyword evidence="3" id="KW-1185">Reference proteome</keyword>